<evidence type="ECO:0000256" key="1">
    <source>
        <dbReference type="ARBA" id="ARBA00004141"/>
    </source>
</evidence>
<feature type="transmembrane region" description="Helical" evidence="5">
    <location>
        <begin position="75"/>
        <end position="97"/>
    </location>
</feature>
<organism evidence="6 7">
    <name type="scientific">Fusarium floridanum</name>
    <dbReference type="NCBI Taxonomy" id="1325733"/>
    <lineage>
        <taxon>Eukaryota</taxon>
        <taxon>Fungi</taxon>
        <taxon>Dikarya</taxon>
        <taxon>Ascomycota</taxon>
        <taxon>Pezizomycotina</taxon>
        <taxon>Sordariomycetes</taxon>
        <taxon>Hypocreomycetidae</taxon>
        <taxon>Hypocreales</taxon>
        <taxon>Nectriaceae</taxon>
        <taxon>Fusarium</taxon>
        <taxon>Fusarium solani species complex</taxon>
    </lineage>
</organism>
<keyword evidence="2 5" id="KW-0812">Transmembrane</keyword>
<keyword evidence="3 5" id="KW-1133">Transmembrane helix</keyword>
<protein>
    <submittedName>
        <fullName evidence="6">Uncharacterized protein</fullName>
    </submittedName>
</protein>
<accession>A0A428SF41</accession>
<dbReference type="InterPro" id="IPR045863">
    <property type="entry name" value="CorA_TM1_TM2"/>
</dbReference>
<feature type="transmembrane region" description="Helical" evidence="5">
    <location>
        <begin position="117"/>
        <end position="139"/>
    </location>
</feature>
<dbReference type="GO" id="GO:0016020">
    <property type="term" value="C:membrane"/>
    <property type="evidence" value="ECO:0007669"/>
    <property type="project" value="UniProtKB-SubCell"/>
</dbReference>
<sequence>MNEALLKSTNRLKARLQVLQATQNGLLLEIARETQIASSQLQIVYNLVAQRDNKNNYEMARISLEISRTAKDDSFAMFTLAVMSILFLPGAFIATLFSMDLFDWSAKDGKRVINSRFWTYWAIALPLTLMVLIGWLSWLKMHQKNEDRKQRIVPMAASQQTHLSCPNPRHSDISQRRNETAAHATTSAIDGVDVGGGRRSWKVYFRRKASKASSLSPGMVPDVEMNNKDDDDPSGAAVEPAVLVTTEVPGARSLEQGSMEEVMKRSYTFAAQGLRRDWEEPMKQLSEIRYLQPIPCFPTR</sequence>
<dbReference type="SUPFAM" id="SSF144083">
    <property type="entry name" value="Magnesium transport protein CorA, transmembrane region"/>
    <property type="match status" value="1"/>
</dbReference>
<comment type="subcellular location">
    <subcellularLocation>
        <location evidence="1">Membrane</location>
        <topology evidence="1">Multi-pass membrane protein</topology>
    </subcellularLocation>
</comment>
<proteinExistence type="predicted"/>
<keyword evidence="4 5" id="KW-0472">Membrane</keyword>
<dbReference type="EMBL" id="NKCL01000023">
    <property type="protein sequence ID" value="RSL88390.1"/>
    <property type="molecule type" value="Genomic_DNA"/>
</dbReference>
<evidence type="ECO:0000313" key="6">
    <source>
        <dbReference type="EMBL" id="RSL88390.1"/>
    </source>
</evidence>
<evidence type="ECO:0000256" key="5">
    <source>
        <dbReference type="SAM" id="Phobius"/>
    </source>
</evidence>
<dbReference type="Gene3D" id="1.20.58.340">
    <property type="entry name" value="Magnesium transport protein CorA, transmembrane region"/>
    <property type="match status" value="1"/>
</dbReference>
<dbReference type="Proteomes" id="UP000287972">
    <property type="component" value="Unassembled WGS sequence"/>
</dbReference>
<evidence type="ECO:0000256" key="2">
    <source>
        <dbReference type="ARBA" id="ARBA00022692"/>
    </source>
</evidence>
<evidence type="ECO:0000313" key="7">
    <source>
        <dbReference type="Proteomes" id="UP000287972"/>
    </source>
</evidence>
<evidence type="ECO:0000256" key="3">
    <source>
        <dbReference type="ARBA" id="ARBA00022989"/>
    </source>
</evidence>
<gene>
    <name evidence="6" type="ORF">CEP51_001775</name>
</gene>
<evidence type="ECO:0000256" key="4">
    <source>
        <dbReference type="ARBA" id="ARBA00023136"/>
    </source>
</evidence>
<comment type="caution">
    <text evidence="6">The sequence shown here is derived from an EMBL/GenBank/DDBJ whole genome shotgun (WGS) entry which is preliminary data.</text>
</comment>
<keyword evidence="7" id="KW-1185">Reference proteome</keyword>
<dbReference type="AlphaFoldDB" id="A0A428SF41"/>
<name>A0A428SF41_9HYPO</name>
<reference evidence="6 7" key="1">
    <citation type="submission" date="2017-06" db="EMBL/GenBank/DDBJ databases">
        <title>Comparative genomic analysis of Ambrosia Fusariam Clade fungi.</title>
        <authorList>
            <person name="Stajich J.E."/>
            <person name="Carrillo J."/>
            <person name="Kijimoto T."/>
            <person name="Eskalen A."/>
            <person name="O'Donnell K."/>
            <person name="Kasson M."/>
        </authorList>
    </citation>
    <scope>NUCLEOTIDE SEQUENCE [LARGE SCALE GENOMIC DNA]</scope>
    <source>
        <strain evidence="6 7">NRRL62606</strain>
    </source>
</reference>